<comment type="caution">
    <text evidence="2">The sequence shown here is derived from an EMBL/GenBank/DDBJ whole genome shotgun (WGS) entry which is preliminary data.</text>
</comment>
<keyword evidence="1" id="KW-1133">Transmembrane helix</keyword>
<reference evidence="2" key="1">
    <citation type="submission" date="2021-02" db="EMBL/GenBank/DDBJ databases">
        <authorList>
            <person name="Dougan E. K."/>
            <person name="Rhodes N."/>
            <person name="Thang M."/>
            <person name="Chan C."/>
        </authorList>
    </citation>
    <scope>NUCLEOTIDE SEQUENCE</scope>
</reference>
<dbReference type="EMBL" id="CAJNNV010029741">
    <property type="protein sequence ID" value="CAE8629919.1"/>
    <property type="molecule type" value="Genomic_DNA"/>
</dbReference>
<proteinExistence type="predicted"/>
<protein>
    <submittedName>
        <fullName evidence="2">Uncharacterized protein</fullName>
    </submittedName>
</protein>
<keyword evidence="1" id="KW-0812">Transmembrane</keyword>
<gene>
    <name evidence="2" type="ORF">PGLA1383_LOCUS46321</name>
</gene>
<dbReference type="AlphaFoldDB" id="A0A813GXA3"/>
<organism evidence="2 3">
    <name type="scientific">Polarella glacialis</name>
    <name type="common">Dinoflagellate</name>
    <dbReference type="NCBI Taxonomy" id="89957"/>
    <lineage>
        <taxon>Eukaryota</taxon>
        <taxon>Sar</taxon>
        <taxon>Alveolata</taxon>
        <taxon>Dinophyceae</taxon>
        <taxon>Suessiales</taxon>
        <taxon>Suessiaceae</taxon>
        <taxon>Polarella</taxon>
    </lineage>
</organism>
<dbReference type="Proteomes" id="UP000654075">
    <property type="component" value="Unassembled WGS sequence"/>
</dbReference>
<evidence type="ECO:0000256" key="1">
    <source>
        <dbReference type="SAM" id="Phobius"/>
    </source>
</evidence>
<keyword evidence="1" id="KW-0472">Membrane</keyword>
<feature type="transmembrane region" description="Helical" evidence="1">
    <location>
        <begin position="5"/>
        <end position="38"/>
    </location>
</feature>
<accession>A0A813GXA3</accession>
<keyword evidence="3" id="KW-1185">Reference proteome</keyword>
<evidence type="ECO:0000313" key="3">
    <source>
        <dbReference type="Proteomes" id="UP000654075"/>
    </source>
</evidence>
<name>A0A813GXA3_POLGL</name>
<evidence type="ECO:0000313" key="2">
    <source>
        <dbReference type="EMBL" id="CAE8629919.1"/>
    </source>
</evidence>
<sequence length="106" mass="11365">MPRELLYCCCCFVVVVVFVVVIVVVAVVVAVVIVVVAVVSDKAVHYLCSSSPSVLTSVSPDDEVALSCQRGCGSCLKKPQQLLVLLIQILFQGNLTSSRQEPWGGR</sequence>